<feature type="region of interest" description="Disordered" evidence="1">
    <location>
        <begin position="1"/>
        <end position="29"/>
    </location>
</feature>
<dbReference type="EMBL" id="GBRH01221205">
    <property type="protein sequence ID" value="JAD76690.1"/>
    <property type="molecule type" value="Transcribed_RNA"/>
</dbReference>
<evidence type="ECO:0000313" key="2">
    <source>
        <dbReference type="EMBL" id="JAD76690.1"/>
    </source>
</evidence>
<reference evidence="2" key="1">
    <citation type="submission" date="2014-09" db="EMBL/GenBank/DDBJ databases">
        <authorList>
            <person name="Magalhaes I.L.F."/>
            <person name="Oliveira U."/>
            <person name="Santos F.R."/>
            <person name="Vidigal T.H.D.A."/>
            <person name="Brescovit A.D."/>
            <person name="Santos A.J."/>
        </authorList>
    </citation>
    <scope>NUCLEOTIDE SEQUENCE</scope>
    <source>
        <tissue evidence="2">Shoot tissue taken approximately 20 cm above the soil surface</tissue>
    </source>
</reference>
<organism evidence="2">
    <name type="scientific">Arundo donax</name>
    <name type="common">Giant reed</name>
    <name type="synonym">Donax arundinaceus</name>
    <dbReference type="NCBI Taxonomy" id="35708"/>
    <lineage>
        <taxon>Eukaryota</taxon>
        <taxon>Viridiplantae</taxon>
        <taxon>Streptophyta</taxon>
        <taxon>Embryophyta</taxon>
        <taxon>Tracheophyta</taxon>
        <taxon>Spermatophyta</taxon>
        <taxon>Magnoliopsida</taxon>
        <taxon>Liliopsida</taxon>
        <taxon>Poales</taxon>
        <taxon>Poaceae</taxon>
        <taxon>PACMAD clade</taxon>
        <taxon>Arundinoideae</taxon>
        <taxon>Arundineae</taxon>
        <taxon>Arundo</taxon>
    </lineage>
</organism>
<reference evidence="2" key="2">
    <citation type="journal article" date="2015" name="Data Brief">
        <title>Shoot transcriptome of the giant reed, Arundo donax.</title>
        <authorList>
            <person name="Barrero R.A."/>
            <person name="Guerrero F.D."/>
            <person name="Moolhuijzen P."/>
            <person name="Goolsby J.A."/>
            <person name="Tidwell J."/>
            <person name="Bellgard S.E."/>
            <person name="Bellgard M.I."/>
        </authorList>
    </citation>
    <scope>NUCLEOTIDE SEQUENCE</scope>
    <source>
        <tissue evidence="2">Shoot tissue taken approximately 20 cm above the soil surface</tissue>
    </source>
</reference>
<protein>
    <submittedName>
        <fullName evidence="2">Uncharacterized protein</fullName>
    </submittedName>
</protein>
<name>A0A0A9CTI6_ARUDO</name>
<accession>A0A0A9CTI6</accession>
<sequence>MSSGPMEARPDRPLGHQHLLGGGDGKHRRQRIPPEVRECLCVWLLCTSPLHGVVSGAVVYCGWFSRPLVVPLP</sequence>
<proteinExistence type="predicted"/>
<dbReference type="AlphaFoldDB" id="A0A0A9CTI6"/>
<evidence type="ECO:0000256" key="1">
    <source>
        <dbReference type="SAM" id="MobiDB-lite"/>
    </source>
</evidence>